<dbReference type="InterPro" id="IPR013154">
    <property type="entry name" value="ADH-like_N"/>
</dbReference>
<dbReference type="SMART" id="SM00829">
    <property type="entry name" value="PKS_ER"/>
    <property type="match status" value="1"/>
</dbReference>
<dbReference type="CDD" id="cd08276">
    <property type="entry name" value="MDR7"/>
    <property type="match status" value="1"/>
</dbReference>
<dbReference type="PANTHER" id="PTHR45033">
    <property type="match status" value="1"/>
</dbReference>
<dbReference type="OrthoDB" id="9787435at2"/>
<dbReference type="AlphaFoldDB" id="A0A419UX42"/>
<reference evidence="2 3" key="1">
    <citation type="submission" date="2018-09" db="EMBL/GenBank/DDBJ databases">
        <title>Genomic Encyclopedia of Archaeal and Bacterial Type Strains, Phase II (KMG-II): from individual species to whole genera.</title>
        <authorList>
            <person name="Goeker M."/>
        </authorList>
    </citation>
    <scope>NUCLEOTIDE SEQUENCE [LARGE SCALE GENOMIC DNA]</scope>
    <source>
        <strain evidence="2 3">DSM 17008</strain>
    </source>
</reference>
<dbReference type="Pfam" id="PF08240">
    <property type="entry name" value="ADH_N"/>
    <property type="match status" value="1"/>
</dbReference>
<dbReference type="GO" id="GO:0016491">
    <property type="term" value="F:oxidoreductase activity"/>
    <property type="evidence" value="ECO:0007669"/>
    <property type="project" value="InterPro"/>
</dbReference>
<protein>
    <submittedName>
        <fullName evidence="2">Alcohol dehydrogenase</fullName>
    </submittedName>
</protein>
<dbReference type="PANTHER" id="PTHR45033:SF2">
    <property type="entry name" value="ZINC-TYPE ALCOHOL DEHYDROGENASE-LIKE PROTEIN C1773.06C"/>
    <property type="match status" value="1"/>
</dbReference>
<feature type="domain" description="Enoyl reductase (ER)" evidence="1">
    <location>
        <begin position="15"/>
        <end position="336"/>
    </location>
</feature>
<dbReference type="InterPro" id="IPR013149">
    <property type="entry name" value="ADH-like_C"/>
</dbReference>
<dbReference type="Gene3D" id="3.90.180.10">
    <property type="entry name" value="Medium-chain alcohol dehydrogenases, catalytic domain"/>
    <property type="match status" value="1"/>
</dbReference>
<accession>A0A419UX42</accession>
<organism evidence="2 3">
    <name type="scientific">Sinobaca qinghaiensis</name>
    <dbReference type="NCBI Taxonomy" id="342944"/>
    <lineage>
        <taxon>Bacteria</taxon>
        <taxon>Bacillati</taxon>
        <taxon>Bacillota</taxon>
        <taxon>Bacilli</taxon>
        <taxon>Bacillales</taxon>
        <taxon>Sporolactobacillaceae</taxon>
        <taxon>Sinobaca</taxon>
    </lineage>
</organism>
<gene>
    <name evidence="2" type="ORF">ATL39_3135</name>
</gene>
<dbReference type="Proteomes" id="UP000285120">
    <property type="component" value="Unassembled WGS sequence"/>
</dbReference>
<dbReference type="SUPFAM" id="SSF50129">
    <property type="entry name" value="GroES-like"/>
    <property type="match status" value="1"/>
</dbReference>
<evidence type="ECO:0000313" key="3">
    <source>
        <dbReference type="Proteomes" id="UP000285120"/>
    </source>
</evidence>
<dbReference type="RefSeq" id="WP_120194267.1">
    <property type="nucleotide sequence ID" value="NZ_RAPK01000011.1"/>
</dbReference>
<keyword evidence="3" id="KW-1185">Reference proteome</keyword>
<dbReference type="InterPro" id="IPR020843">
    <property type="entry name" value="ER"/>
</dbReference>
<dbReference type="EMBL" id="RAPK01000011">
    <property type="protein sequence ID" value="RKD69708.1"/>
    <property type="molecule type" value="Genomic_DNA"/>
</dbReference>
<dbReference type="Pfam" id="PF00107">
    <property type="entry name" value="ADH_zinc_N"/>
    <property type="match status" value="1"/>
</dbReference>
<sequence>MTDNKNRTFRLEQAGSIEHLKMNEESIPEIGRNEVLVRVKATSLNYRDLALAEGNYPGKLNENTVQLSDGAGEIVEAGPDVRRFQVGDRVAGNFTKEWFSGRRMPGYLEPYGSHSDGWLMDYKAIHPEELVKLPDHLTYEQGAALPCAAVTAWNALHGPSPLEAGDSVLTLGTGGVSVFAVQFAKALGLQVISTTSSSWKADKLQKMGSDQIINYNDTPEWGKRVKELLPGGVNRVVEVVGPASFPQSIQAVAPGEELALIGVLTRTGEAIDYYDLFGKASTRTIMVGNRDMFETMNKAISAHKLTPIVDTVYPFEKARDAYEHLKSQNFFGKIVISHEK</sequence>
<name>A0A419UX42_9BACL</name>
<dbReference type="SUPFAM" id="SSF51735">
    <property type="entry name" value="NAD(P)-binding Rossmann-fold domains"/>
    <property type="match status" value="1"/>
</dbReference>
<dbReference type="InterPro" id="IPR036291">
    <property type="entry name" value="NAD(P)-bd_dom_sf"/>
</dbReference>
<evidence type="ECO:0000259" key="1">
    <source>
        <dbReference type="SMART" id="SM00829"/>
    </source>
</evidence>
<dbReference type="InterPro" id="IPR052711">
    <property type="entry name" value="Zinc_ADH-like"/>
</dbReference>
<proteinExistence type="predicted"/>
<comment type="caution">
    <text evidence="2">The sequence shown here is derived from an EMBL/GenBank/DDBJ whole genome shotgun (WGS) entry which is preliminary data.</text>
</comment>
<dbReference type="Gene3D" id="3.40.50.720">
    <property type="entry name" value="NAD(P)-binding Rossmann-like Domain"/>
    <property type="match status" value="1"/>
</dbReference>
<dbReference type="InterPro" id="IPR011032">
    <property type="entry name" value="GroES-like_sf"/>
</dbReference>
<evidence type="ECO:0000313" key="2">
    <source>
        <dbReference type="EMBL" id="RKD69708.1"/>
    </source>
</evidence>